<comment type="caution">
    <text evidence="2">The sequence shown here is derived from an EMBL/GenBank/DDBJ whole genome shotgun (WGS) entry which is preliminary data.</text>
</comment>
<feature type="compositionally biased region" description="Pro residues" evidence="1">
    <location>
        <begin position="33"/>
        <end position="44"/>
    </location>
</feature>
<sequence>METIESPRILMNQGCGGREEPGSSVRHDVTGYHPPPRLPTPHPAARPATATNTGKQASLPTPLLKKKKDSCRLSRSSVIQAVQVDGGGPSIMCGAARLDAGTRLGSGGQPSFALPGPRDSCRGHEALHHSCMARFDAHSYTATH</sequence>
<reference evidence="2 3" key="1">
    <citation type="submission" date="2019-05" db="EMBL/GenBank/DDBJ databases">
        <title>Another draft genome of Portunus trituberculatus and its Hox gene families provides insights of decapod evolution.</title>
        <authorList>
            <person name="Jeong J.-H."/>
            <person name="Song I."/>
            <person name="Kim S."/>
            <person name="Choi T."/>
            <person name="Kim D."/>
            <person name="Ryu S."/>
            <person name="Kim W."/>
        </authorList>
    </citation>
    <scope>NUCLEOTIDE SEQUENCE [LARGE SCALE GENOMIC DNA]</scope>
    <source>
        <tissue evidence="2">Muscle</tissue>
    </source>
</reference>
<evidence type="ECO:0000313" key="2">
    <source>
        <dbReference type="EMBL" id="MPD01653.1"/>
    </source>
</evidence>
<evidence type="ECO:0000313" key="3">
    <source>
        <dbReference type="Proteomes" id="UP000324222"/>
    </source>
</evidence>
<dbReference type="EMBL" id="VSRR010128051">
    <property type="protein sequence ID" value="MPD01653.1"/>
    <property type="molecule type" value="Genomic_DNA"/>
</dbReference>
<feature type="compositionally biased region" description="Basic and acidic residues" evidence="1">
    <location>
        <begin position="17"/>
        <end position="30"/>
    </location>
</feature>
<dbReference type="AlphaFoldDB" id="A0A5B7JZT9"/>
<accession>A0A5B7JZT9</accession>
<evidence type="ECO:0000256" key="1">
    <source>
        <dbReference type="SAM" id="MobiDB-lite"/>
    </source>
</evidence>
<feature type="region of interest" description="Disordered" evidence="1">
    <location>
        <begin position="1"/>
        <end position="69"/>
    </location>
</feature>
<protein>
    <submittedName>
        <fullName evidence="2">Uncharacterized protein</fullName>
    </submittedName>
</protein>
<organism evidence="2 3">
    <name type="scientific">Portunus trituberculatus</name>
    <name type="common">Swimming crab</name>
    <name type="synonym">Neptunus trituberculatus</name>
    <dbReference type="NCBI Taxonomy" id="210409"/>
    <lineage>
        <taxon>Eukaryota</taxon>
        <taxon>Metazoa</taxon>
        <taxon>Ecdysozoa</taxon>
        <taxon>Arthropoda</taxon>
        <taxon>Crustacea</taxon>
        <taxon>Multicrustacea</taxon>
        <taxon>Malacostraca</taxon>
        <taxon>Eumalacostraca</taxon>
        <taxon>Eucarida</taxon>
        <taxon>Decapoda</taxon>
        <taxon>Pleocyemata</taxon>
        <taxon>Brachyura</taxon>
        <taxon>Eubrachyura</taxon>
        <taxon>Portunoidea</taxon>
        <taxon>Portunidae</taxon>
        <taxon>Portuninae</taxon>
        <taxon>Portunus</taxon>
    </lineage>
</organism>
<proteinExistence type="predicted"/>
<gene>
    <name evidence="2" type="ORF">E2C01_097190</name>
</gene>
<keyword evidence="3" id="KW-1185">Reference proteome</keyword>
<dbReference type="Proteomes" id="UP000324222">
    <property type="component" value="Unassembled WGS sequence"/>
</dbReference>
<name>A0A5B7JZT9_PORTR</name>